<sequence length="222" mass="24587">MSELKTLLRESKAYLWAALLIFGTGVVLGYVFDEVFEKAITPFIEELENIARELADNPNPVNMMWVIFKNNVLAAITMIVVGVFLVFVPIFSLLMNGLAVGYVLVHSALGDEVSPLRMFIFGILPHGLLELPAIFVAGGMGMFLGFRLLGWLFGPGQLLSHLFGNTRSDVGTFWREQTVPVLKQRVRGLARLTLILILVLFVAAVIESFITPLLIHLFVLGV</sequence>
<proteinExistence type="predicted"/>
<keyword evidence="1" id="KW-0812">Transmembrane</keyword>
<evidence type="ECO:0000313" key="3">
    <source>
        <dbReference type="EMBL" id="QZT34459.1"/>
    </source>
</evidence>
<dbReference type="KEGG" id="cthu:HUR95_03430"/>
<evidence type="ECO:0000313" key="2">
    <source>
        <dbReference type="EMBL" id="EGL81974.1"/>
    </source>
</evidence>
<reference evidence="2 4" key="1">
    <citation type="journal article" date="2011" name="J. Bacteriol.">
        <title>Draft genome sequence of the thermoalkaliphilic Caldalkalibacillus thermarum strain TA2.A1.</title>
        <authorList>
            <person name="Kalamorz F."/>
            <person name="Keis S."/>
            <person name="McMillan D.G."/>
            <person name="Olsson K."/>
            <person name="Stanton J.A."/>
            <person name="Stockwell P."/>
            <person name="Black M.A."/>
            <person name="Klingeman D.M."/>
            <person name="Land M.L."/>
            <person name="Han C.S."/>
            <person name="Martin S.L."/>
            <person name="Becher S.A."/>
            <person name="Peddie C.J."/>
            <person name="Morgan H.W."/>
            <person name="Matthies D."/>
            <person name="Preiss L."/>
            <person name="Meier T."/>
            <person name="Brown S.D."/>
            <person name="Cook G.M."/>
        </authorList>
    </citation>
    <scope>NUCLEOTIDE SEQUENCE [LARGE SCALE GENOMIC DNA]</scope>
    <source>
        <strain evidence="2 4">TA2.A1</strain>
    </source>
</reference>
<dbReference type="AlphaFoldDB" id="F5L9I7"/>
<dbReference type="OrthoDB" id="9800053at2"/>
<protein>
    <submittedName>
        <fullName evidence="3">Stage II sporulation protein M</fullName>
    </submittedName>
</protein>
<evidence type="ECO:0000313" key="4">
    <source>
        <dbReference type="Proteomes" id="UP000010716"/>
    </source>
</evidence>
<feature type="transmembrane region" description="Helical" evidence="1">
    <location>
        <begin position="119"/>
        <end position="144"/>
    </location>
</feature>
<feature type="transmembrane region" description="Helical" evidence="1">
    <location>
        <begin position="72"/>
        <end position="99"/>
    </location>
</feature>
<evidence type="ECO:0000313" key="5">
    <source>
        <dbReference type="Proteomes" id="UP000825179"/>
    </source>
</evidence>
<accession>F5L9I7</accession>
<dbReference type="EMBL" id="CP082237">
    <property type="protein sequence ID" value="QZT34459.1"/>
    <property type="molecule type" value="Genomic_DNA"/>
</dbReference>
<dbReference type="RefSeq" id="WP_007505886.1">
    <property type="nucleotide sequence ID" value="NZ_AFCE01000158.1"/>
</dbReference>
<dbReference type="InterPro" id="IPR002798">
    <property type="entry name" value="SpoIIM-like"/>
</dbReference>
<feature type="transmembrane region" description="Helical" evidence="1">
    <location>
        <begin position="13"/>
        <end position="32"/>
    </location>
</feature>
<dbReference type="eggNOG" id="COG1300">
    <property type="taxonomic scope" value="Bacteria"/>
</dbReference>
<keyword evidence="1" id="KW-1133">Transmembrane helix</keyword>
<feature type="transmembrane region" description="Helical" evidence="1">
    <location>
        <begin position="192"/>
        <end position="219"/>
    </location>
</feature>
<keyword evidence="1" id="KW-0472">Membrane</keyword>
<keyword evidence="5" id="KW-1185">Reference proteome</keyword>
<dbReference type="Pfam" id="PF01944">
    <property type="entry name" value="SpoIIM"/>
    <property type="match status" value="1"/>
</dbReference>
<dbReference type="Proteomes" id="UP000825179">
    <property type="component" value="Chromosome"/>
</dbReference>
<reference evidence="3 5" key="2">
    <citation type="journal article" date="2020" name="Extremophiles">
        <title>Genomic analysis of Caldalkalibacillus thermarum TA2.A1 reveals aerobic alkaliphilic metabolism and evolutionary hallmarks linking alkaliphilic bacteria and plant life.</title>
        <authorList>
            <person name="de Jong S.I."/>
            <person name="van den Broek M.A."/>
            <person name="Merkel A.Y."/>
            <person name="de la Torre Cortes P."/>
            <person name="Kalamorz F."/>
            <person name="Cook G.M."/>
            <person name="van Loosdrecht M.C.M."/>
            <person name="McMillan D.G.G."/>
        </authorList>
    </citation>
    <scope>NUCLEOTIDE SEQUENCE [LARGE SCALE GENOMIC DNA]</scope>
    <source>
        <strain evidence="3 5">TA2.A1</strain>
    </source>
</reference>
<reference evidence="3" key="3">
    <citation type="submission" date="2021-08" db="EMBL/GenBank/DDBJ databases">
        <authorList>
            <person name="de Jong S."/>
            <person name="van den Broek M."/>
            <person name="Merkel A."/>
            <person name="de la Torre Cortes P."/>
            <person name="Kalamorz F."/>
            <person name="Cook G."/>
            <person name="van Loosdrecht M."/>
            <person name="McMillan D."/>
        </authorList>
    </citation>
    <scope>NUCLEOTIDE SEQUENCE</scope>
    <source>
        <strain evidence="3">TA2.A1</strain>
    </source>
</reference>
<dbReference type="EMBL" id="AFCE01000158">
    <property type="protein sequence ID" value="EGL81974.1"/>
    <property type="molecule type" value="Genomic_DNA"/>
</dbReference>
<gene>
    <name evidence="2" type="ORF">CathTA2_2492</name>
    <name evidence="3" type="ORF">HUR95_03430</name>
</gene>
<name>F5L9I7_CALTT</name>
<evidence type="ECO:0000256" key="1">
    <source>
        <dbReference type="SAM" id="Phobius"/>
    </source>
</evidence>
<dbReference type="PANTHER" id="PTHR35337:SF1">
    <property type="entry name" value="SLR1478 PROTEIN"/>
    <property type="match status" value="1"/>
</dbReference>
<dbReference type="Proteomes" id="UP000010716">
    <property type="component" value="Unassembled WGS sequence"/>
</dbReference>
<dbReference type="PANTHER" id="PTHR35337">
    <property type="entry name" value="SLR1478 PROTEIN"/>
    <property type="match status" value="1"/>
</dbReference>
<organism evidence="2 4">
    <name type="scientific">Caldalkalibacillus thermarum (strain TA2.A1)</name>
    <dbReference type="NCBI Taxonomy" id="986075"/>
    <lineage>
        <taxon>Bacteria</taxon>
        <taxon>Bacillati</taxon>
        <taxon>Bacillota</taxon>
        <taxon>Bacilli</taxon>
        <taxon>Bacillales</taxon>
        <taxon>Bacillaceae</taxon>
        <taxon>Caldalkalibacillus</taxon>
    </lineage>
</organism>